<reference evidence="1" key="1">
    <citation type="submission" date="2020-05" db="EMBL/GenBank/DDBJ databases">
        <title>Large-scale comparative analyses of tick genomes elucidate their genetic diversity and vector capacities.</title>
        <authorList>
            <person name="Jia N."/>
            <person name="Wang J."/>
            <person name="Shi W."/>
            <person name="Du L."/>
            <person name="Sun Y."/>
            <person name="Zhan W."/>
            <person name="Jiang J."/>
            <person name="Wang Q."/>
            <person name="Zhang B."/>
            <person name="Ji P."/>
            <person name="Sakyi L.B."/>
            <person name="Cui X."/>
            <person name="Yuan T."/>
            <person name="Jiang B."/>
            <person name="Yang W."/>
            <person name="Lam T.T.-Y."/>
            <person name="Chang Q."/>
            <person name="Ding S."/>
            <person name="Wang X."/>
            <person name="Zhu J."/>
            <person name="Ruan X."/>
            <person name="Zhao L."/>
            <person name="Wei J."/>
            <person name="Que T."/>
            <person name="Du C."/>
            <person name="Cheng J."/>
            <person name="Dai P."/>
            <person name="Han X."/>
            <person name="Huang E."/>
            <person name="Gao Y."/>
            <person name="Liu J."/>
            <person name="Shao H."/>
            <person name="Ye R."/>
            <person name="Li L."/>
            <person name="Wei W."/>
            <person name="Wang X."/>
            <person name="Wang C."/>
            <person name="Yang T."/>
            <person name="Huo Q."/>
            <person name="Li W."/>
            <person name="Guo W."/>
            <person name="Chen H."/>
            <person name="Zhou L."/>
            <person name="Ni X."/>
            <person name="Tian J."/>
            <person name="Zhou Y."/>
            <person name="Sheng Y."/>
            <person name="Liu T."/>
            <person name="Pan Y."/>
            <person name="Xia L."/>
            <person name="Li J."/>
            <person name="Zhao F."/>
            <person name="Cao W."/>
        </authorList>
    </citation>
    <scope>NUCLEOTIDE SEQUENCE</scope>
    <source>
        <strain evidence="1">Hyas-2018</strain>
    </source>
</reference>
<proteinExistence type="predicted"/>
<organism evidence="1 2">
    <name type="scientific">Hyalomma asiaticum</name>
    <name type="common">Tick</name>
    <dbReference type="NCBI Taxonomy" id="266040"/>
    <lineage>
        <taxon>Eukaryota</taxon>
        <taxon>Metazoa</taxon>
        <taxon>Ecdysozoa</taxon>
        <taxon>Arthropoda</taxon>
        <taxon>Chelicerata</taxon>
        <taxon>Arachnida</taxon>
        <taxon>Acari</taxon>
        <taxon>Parasitiformes</taxon>
        <taxon>Ixodida</taxon>
        <taxon>Ixodoidea</taxon>
        <taxon>Ixodidae</taxon>
        <taxon>Hyalomminae</taxon>
        <taxon>Hyalomma</taxon>
    </lineage>
</organism>
<sequence length="211" mass="22441">MSTRRNSTFCIALCLCVCALVVGQFEANENHPSAVRTARLNQPIKAIQDLLQMRANGIRFEIAAILALAVAVQAVPVRFNADGDLDTAAQTFARAVAASDDPLSQPIPYSFKHESSTEEGTHTHEESGDGNGRVSGSYTLTLADGRQRTVRYTADETGFHPEIVTNEQGTESNNPADATITSSALSGPDAAHAAEPERLRLLASGGFKSKA</sequence>
<dbReference type="EMBL" id="CM023486">
    <property type="protein sequence ID" value="KAH6928084.1"/>
    <property type="molecule type" value="Genomic_DNA"/>
</dbReference>
<accession>A0ACB7S2Y6</accession>
<comment type="caution">
    <text evidence="1">The sequence shown here is derived from an EMBL/GenBank/DDBJ whole genome shotgun (WGS) entry which is preliminary data.</text>
</comment>
<protein>
    <submittedName>
        <fullName evidence="1">Uncharacterized protein</fullName>
    </submittedName>
</protein>
<keyword evidence="2" id="KW-1185">Reference proteome</keyword>
<dbReference type="Proteomes" id="UP000821845">
    <property type="component" value="Chromosome 6"/>
</dbReference>
<evidence type="ECO:0000313" key="2">
    <source>
        <dbReference type="Proteomes" id="UP000821845"/>
    </source>
</evidence>
<gene>
    <name evidence="1" type="ORF">HPB50_011611</name>
</gene>
<name>A0ACB7S2Y6_HYAAI</name>
<evidence type="ECO:0000313" key="1">
    <source>
        <dbReference type="EMBL" id="KAH6928084.1"/>
    </source>
</evidence>